<evidence type="ECO:0000313" key="3">
    <source>
        <dbReference type="Proteomes" id="UP000199398"/>
    </source>
</evidence>
<evidence type="ECO:0000313" key="2">
    <source>
        <dbReference type="EMBL" id="SFN71662.1"/>
    </source>
</evidence>
<gene>
    <name evidence="1" type="ORF">ATL45_4906</name>
    <name evidence="2" type="ORF">SAMN05421805_106181</name>
</gene>
<evidence type="ECO:0000313" key="1">
    <source>
        <dbReference type="EMBL" id="RKT86528.1"/>
    </source>
</evidence>
<dbReference type="InterPro" id="IPR015943">
    <property type="entry name" value="WD40/YVTN_repeat-like_dom_sf"/>
</dbReference>
<dbReference type="EMBL" id="RBXX01000002">
    <property type="protein sequence ID" value="RKT86528.1"/>
    <property type="molecule type" value="Genomic_DNA"/>
</dbReference>
<evidence type="ECO:0000313" key="4">
    <source>
        <dbReference type="Proteomes" id="UP000270697"/>
    </source>
</evidence>
<dbReference type="Proteomes" id="UP000270697">
    <property type="component" value="Unassembled WGS sequence"/>
</dbReference>
<dbReference type="Proteomes" id="UP000199398">
    <property type="component" value="Unassembled WGS sequence"/>
</dbReference>
<dbReference type="InterPro" id="IPR011044">
    <property type="entry name" value="Quino_amine_DH_bsu"/>
</dbReference>
<dbReference type="SUPFAM" id="SSF50969">
    <property type="entry name" value="YVTN repeat-like/Quinoprotein amine dehydrogenase"/>
    <property type="match status" value="1"/>
</dbReference>
<proteinExistence type="predicted"/>
<name>A0A1I5BAC0_9PSEU</name>
<keyword evidence="4" id="KW-1185">Reference proteome</keyword>
<dbReference type="EMBL" id="FOUP01000006">
    <property type="protein sequence ID" value="SFN71662.1"/>
    <property type="molecule type" value="Genomic_DNA"/>
</dbReference>
<accession>A0A1I5BAC0</accession>
<organism evidence="2 3">
    <name type="scientific">Saccharopolyspora antimicrobica</name>
    <dbReference type="NCBI Taxonomy" id="455193"/>
    <lineage>
        <taxon>Bacteria</taxon>
        <taxon>Bacillati</taxon>
        <taxon>Actinomycetota</taxon>
        <taxon>Actinomycetes</taxon>
        <taxon>Pseudonocardiales</taxon>
        <taxon>Pseudonocardiaceae</taxon>
        <taxon>Saccharopolyspora</taxon>
    </lineage>
</organism>
<protein>
    <recommendedName>
        <fullName evidence="5">WD40-like Beta Propeller Repeat</fullName>
    </recommendedName>
</protein>
<sequence length="285" mass="30369">MVAGAAVSLAAFAGAFLLLLPAGTPRGTWSLGRDGSYYAKFTTLGWSGDIVLAHVWPSGPRRGVNLRTGYRFEYSRFWDVMGAGGSQLVTMPSGRGVLEVRDTSSGDIVSTIPVGGRGEYNDYSVQFVENGTIVAVLNSADQVVSFWEVRTARPVREVDVSALIPDSSGGVSSMWASPPGSGPVLGLNTTTGSGWQWNYETGVVQVHSGPCSESYCEVLAAGSADSVVLDPEQNVIRTSNGKELHVLDVVGLANSPSEWEVSEDGRTLFTFYRDGEIRAWPLPSP</sequence>
<dbReference type="AlphaFoldDB" id="A0A1I5BAC0"/>
<reference evidence="1 4" key="2">
    <citation type="submission" date="2018-10" db="EMBL/GenBank/DDBJ databases">
        <title>Sequencing the genomes of 1000 actinobacteria strains.</title>
        <authorList>
            <person name="Klenk H.-P."/>
        </authorList>
    </citation>
    <scope>NUCLEOTIDE SEQUENCE [LARGE SCALE GENOMIC DNA]</scope>
    <source>
        <strain evidence="1 4">DSM 45119</strain>
    </source>
</reference>
<dbReference type="Gene3D" id="2.130.10.10">
    <property type="entry name" value="YVTN repeat-like/Quinoprotein amine dehydrogenase"/>
    <property type="match status" value="1"/>
</dbReference>
<evidence type="ECO:0008006" key="5">
    <source>
        <dbReference type="Google" id="ProtNLM"/>
    </source>
</evidence>
<dbReference type="STRING" id="455193.SAMN05421805_106181"/>
<reference evidence="2 3" key="1">
    <citation type="submission" date="2016-10" db="EMBL/GenBank/DDBJ databases">
        <authorList>
            <person name="de Groot N.N."/>
        </authorList>
    </citation>
    <scope>NUCLEOTIDE SEQUENCE [LARGE SCALE GENOMIC DNA]</scope>
    <source>
        <strain evidence="2 3">CPCC 201259</strain>
    </source>
</reference>